<dbReference type="PANTHER" id="PTHR19303:SF74">
    <property type="entry name" value="POGO TRANSPOSABLE ELEMENT WITH KRAB DOMAIN"/>
    <property type="match status" value="1"/>
</dbReference>
<feature type="domain" description="DDE-1" evidence="2">
    <location>
        <begin position="1"/>
        <end position="93"/>
    </location>
</feature>
<dbReference type="InterPro" id="IPR004875">
    <property type="entry name" value="DDE_SF_endonuclease_dom"/>
</dbReference>
<dbReference type="GeneID" id="63833732"/>
<dbReference type="GO" id="GO:0003677">
    <property type="term" value="F:DNA binding"/>
    <property type="evidence" value="ECO:0007669"/>
    <property type="project" value="TreeGrafter"/>
</dbReference>
<dbReference type="Proteomes" id="UP000803844">
    <property type="component" value="Unassembled WGS sequence"/>
</dbReference>
<dbReference type="AlphaFoldDB" id="A0A9P4Y786"/>
<feature type="non-terminal residue" evidence="3">
    <location>
        <position position="1"/>
    </location>
</feature>
<reference evidence="3" key="1">
    <citation type="journal article" date="2020" name="Phytopathology">
        <title>Genome sequence of the chestnut blight fungus Cryphonectria parasitica EP155: A fundamental resource for an archetypical invasive plant pathogen.</title>
        <authorList>
            <person name="Crouch J.A."/>
            <person name="Dawe A."/>
            <person name="Aerts A."/>
            <person name="Barry K."/>
            <person name="Churchill A.C.L."/>
            <person name="Grimwood J."/>
            <person name="Hillman B."/>
            <person name="Milgroom M.G."/>
            <person name="Pangilinan J."/>
            <person name="Smith M."/>
            <person name="Salamov A."/>
            <person name="Schmutz J."/>
            <person name="Yadav J."/>
            <person name="Grigoriev I.V."/>
            <person name="Nuss D."/>
        </authorList>
    </citation>
    <scope>NUCLEOTIDE SEQUENCE</scope>
    <source>
        <strain evidence="3">EP155</strain>
    </source>
</reference>
<comment type="caution">
    <text evidence="3">The sequence shown here is derived from an EMBL/GenBank/DDBJ whole genome shotgun (WGS) entry which is preliminary data.</text>
</comment>
<dbReference type="RefSeq" id="XP_040779210.1">
    <property type="nucleotide sequence ID" value="XM_040916603.1"/>
</dbReference>
<dbReference type="GO" id="GO:0005634">
    <property type="term" value="C:nucleus"/>
    <property type="evidence" value="ECO:0007669"/>
    <property type="project" value="TreeGrafter"/>
</dbReference>
<gene>
    <name evidence="3" type="ORF">M406DRAFT_249325</name>
</gene>
<evidence type="ECO:0000256" key="1">
    <source>
        <dbReference type="SAM" id="MobiDB-lite"/>
    </source>
</evidence>
<evidence type="ECO:0000259" key="2">
    <source>
        <dbReference type="Pfam" id="PF03184"/>
    </source>
</evidence>
<dbReference type="EMBL" id="MU032345">
    <property type="protein sequence ID" value="KAF3768249.1"/>
    <property type="molecule type" value="Genomic_DNA"/>
</dbReference>
<dbReference type="PANTHER" id="PTHR19303">
    <property type="entry name" value="TRANSPOSON"/>
    <property type="match status" value="1"/>
</dbReference>
<dbReference type="InterPro" id="IPR050863">
    <property type="entry name" value="CenT-Element_Derived"/>
</dbReference>
<protein>
    <submittedName>
        <fullName evidence="3">DDE-domain-containing protein</fullName>
    </submittedName>
</protein>
<evidence type="ECO:0000313" key="3">
    <source>
        <dbReference type="EMBL" id="KAF3768249.1"/>
    </source>
</evidence>
<organism evidence="3 4">
    <name type="scientific">Cryphonectria parasitica (strain ATCC 38755 / EP155)</name>
    <dbReference type="NCBI Taxonomy" id="660469"/>
    <lineage>
        <taxon>Eukaryota</taxon>
        <taxon>Fungi</taxon>
        <taxon>Dikarya</taxon>
        <taxon>Ascomycota</taxon>
        <taxon>Pezizomycotina</taxon>
        <taxon>Sordariomycetes</taxon>
        <taxon>Sordariomycetidae</taxon>
        <taxon>Diaporthales</taxon>
        <taxon>Cryphonectriaceae</taxon>
        <taxon>Cryphonectria-Endothia species complex</taxon>
        <taxon>Cryphonectria</taxon>
    </lineage>
</organism>
<feature type="compositionally biased region" description="Basic and acidic residues" evidence="1">
    <location>
        <begin position="107"/>
        <end position="121"/>
    </location>
</feature>
<evidence type="ECO:0000313" key="4">
    <source>
        <dbReference type="Proteomes" id="UP000803844"/>
    </source>
</evidence>
<proteinExistence type="predicted"/>
<dbReference type="Pfam" id="PF03184">
    <property type="entry name" value="DDE_1"/>
    <property type="match status" value="1"/>
</dbReference>
<keyword evidence="4" id="KW-1185">Reference proteome</keyword>
<feature type="region of interest" description="Disordered" evidence="1">
    <location>
        <begin position="100"/>
        <end position="142"/>
    </location>
</feature>
<dbReference type="OrthoDB" id="5105645at2759"/>
<accession>A0A9P4Y786</accession>
<name>A0A9P4Y786_CRYP1</name>
<sequence>LLILDGHKSHTSPEFIASCYLNNIFLCFLPAHTSHGLQPLDNSIFASLKAAYRKELQKLQDLTDSAPVNKINFMRCLITARASVTPRVVKGGWKHSRNYPISRQKALSHEKIQEDKQKREADELEKDEEDKAISHSFITAIG</sequence>